<keyword evidence="1 5" id="KW-0560">Oxidoreductase</keyword>
<dbReference type="SUPFAM" id="SSF52413">
    <property type="entry name" value="UDP-glucose/GDP-mannose dehydrogenase C-terminal domain"/>
    <property type="match status" value="1"/>
</dbReference>
<dbReference type="Pfam" id="PF03720">
    <property type="entry name" value="UDPG_MGDP_dh_C"/>
    <property type="match status" value="1"/>
</dbReference>
<dbReference type="EC" id="1.1.1.136" evidence="5"/>
<proteinExistence type="inferred from homology"/>
<dbReference type="PANTHER" id="PTHR43491:SF1">
    <property type="entry name" value="UDP-N-ACETYL-D-MANNOSAMINE DEHYDROGENASE"/>
    <property type="match status" value="1"/>
</dbReference>
<evidence type="ECO:0000256" key="3">
    <source>
        <dbReference type="PIRNR" id="PIRNR000124"/>
    </source>
</evidence>
<keyword evidence="6" id="KW-1185">Reference proteome</keyword>
<dbReference type="InterPro" id="IPR017476">
    <property type="entry name" value="UDP-Glc/GDP-Man"/>
</dbReference>
<reference evidence="5 6" key="1">
    <citation type="submission" date="2023-07" db="EMBL/GenBank/DDBJ databases">
        <title>Genomic Encyclopedia of Type Strains, Phase IV (KMG-IV): sequencing the most valuable type-strain genomes for metagenomic binning, comparative biology and taxonomic classification.</title>
        <authorList>
            <person name="Goeker M."/>
        </authorList>
    </citation>
    <scope>NUCLEOTIDE SEQUENCE [LARGE SCALE GENOMIC DNA]</scope>
    <source>
        <strain evidence="5 6">DSM 12751</strain>
    </source>
</reference>
<evidence type="ECO:0000256" key="1">
    <source>
        <dbReference type="ARBA" id="ARBA00023002"/>
    </source>
</evidence>
<dbReference type="InterPro" id="IPR014026">
    <property type="entry name" value="UDP-Glc/GDP-Man_DH_dimer"/>
</dbReference>
<feature type="domain" description="UDP-glucose/GDP-mannose dehydrogenase C-terminal" evidence="4">
    <location>
        <begin position="323"/>
        <end position="419"/>
    </location>
</feature>
<dbReference type="SUPFAM" id="SSF48179">
    <property type="entry name" value="6-phosphogluconate dehydrogenase C-terminal domain-like"/>
    <property type="match status" value="1"/>
</dbReference>
<dbReference type="InterPro" id="IPR001732">
    <property type="entry name" value="UDP-Glc/GDP-Man_DH_N"/>
</dbReference>
<dbReference type="InterPro" id="IPR036291">
    <property type="entry name" value="NAD(P)-bd_dom_sf"/>
</dbReference>
<name>A0ABT9W4C3_9BACI</name>
<comment type="similarity">
    <text evidence="3">Belongs to the UDP-glucose/GDP-mannose dehydrogenase family.</text>
</comment>
<evidence type="ECO:0000259" key="4">
    <source>
        <dbReference type="SMART" id="SM00984"/>
    </source>
</evidence>
<protein>
    <submittedName>
        <fullName evidence="5">UDP-N-acetyl-D-glucosamine dehydrogenase</fullName>
        <ecNumber evidence="5">1.1.1.136</ecNumber>
    </submittedName>
</protein>
<organism evidence="5 6">
    <name type="scientific">Caldalkalibacillus horti</name>
    <dbReference type="NCBI Taxonomy" id="77523"/>
    <lineage>
        <taxon>Bacteria</taxon>
        <taxon>Bacillati</taxon>
        <taxon>Bacillota</taxon>
        <taxon>Bacilli</taxon>
        <taxon>Bacillales</taxon>
        <taxon>Bacillaceae</taxon>
        <taxon>Caldalkalibacillus</taxon>
    </lineage>
</organism>
<dbReference type="NCBIfam" id="TIGR03026">
    <property type="entry name" value="NDP-sugDHase"/>
    <property type="match status" value="1"/>
</dbReference>
<dbReference type="InterPro" id="IPR008927">
    <property type="entry name" value="6-PGluconate_DH-like_C_sf"/>
</dbReference>
<dbReference type="SMART" id="SM00984">
    <property type="entry name" value="UDPG_MGDP_dh_C"/>
    <property type="match status" value="1"/>
</dbReference>
<dbReference type="Proteomes" id="UP001235840">
    <property type="component" value="Unassembled WGS sequence"/>
</dbReference>
<dbReference type="SUPFAM" id="SSF51735">
    <property type="entry name" value="NAD(P)-binding Rossmann-fold domains"/>
    <property type="match status" value="1"/>
</dbReference>
<dbReference type="EMBL" id="JAUSTY010000024">
    <property type="protein sequence ID" value="MDQ0168097.1"/>
    <property type="molecule type" value="Genomic_DNA"/>
</dbReference>
<dbReference type="PIRSF" id="PIRSF500136">
    <property type="entry name" value="UDP_ManNAc_DH"/>
    <property type="match status" value="1"/>
</dbReference>
<dbReference type="RefSeq" id="WP_370875577.1">
    <property type="nucleotide sequence ID" value="NZ_BAAADK010000047.1"/>
</dbReference>
<comment type="caution">
    <text evidence="5">The sequence shown here is derived from an EMBL/GenBank/DDBJ whole genome shotgun (WGS) entry which is preliminary data.</text>
</comment>
<dbReference type="PANTHER" id="PTHR43491">
    <property type="entry name" value="UDP-N-ACETYL-D-MANNOSAMINE DEHYDROGENASE"/>
    <property type="match status" value="1"/>
</dbReference>
<accession>A0ABT9W4C3</accession>
<dbReference type="Pfam" id="PF03721">
    <property type="entry name" value="UDPG_MGDP_dh_N"/>
    <property type="match status" value="1"/>
</dbReference>
<dbReference type="Gene3D" id="3.40.50.720">
    <property type="entry name" value="NAD(P)-binding Rossmann-like Domain"/>
    <property type="match status" value="2"/>
</dbReference>
<dbReference type="GO" id="GO:0047004">
    <property type="term" value="F:UDP-N-acetylglucosamine 6-dehydrogenase activity"/>
    <property type="evidence" value="ECO:0007669"/>
    <property type="project" value="UniProtKB-EC"/>
</dbReference>
<dbReference type="PIRSF" id="PIRSF000124">
    <property type="entry name" value="UDPglc_GDPman_dh"/>
    <property type="match status" value="1"/>
</dbReference>
<sequence length="427" mass="48276">MRYDQQTSIHVAIVGLGYVGLPLARLCVEKGLRVTGIDIDSSKLAHLSEGKSYLTDMTDRQIKQLTEGQFFNWTDQYDDLRNCDACILCVPTPLTEHAYPDLSYLQSAVESVSPLMKRGQLIVLESSTFPGTTEDIVLPILSRNGAKLGEDFYLGYSPERIDPGNTSLELQDIPKVISGQTAHCQKKIYELYSLLFRNLVEVSTPKVAELTKLLENSQRFINLAFMNEMAVICHGLDLNIWEAIEAASTKPYGFMTYYPGPGIGGHCIPVDPLYLQWKAKEKGFTTSFIHLSKSLNDQMPVYIVERILQLLFSKQQKDNYKVLVIGVSYKKDVNDTRESTSIMVMEQLLQQKNIAVSFHDPLVPQIKLKGSIYRSEELTVKVIKQADCVVILTNHSTVHYDSILRYASIIFDTRYTFKQSHPSVVRL</sequence>
<keyword evidence="2" id="KW-0520">NAD</keyword>
<gene>
    <name evidence="5" type="ORF">J2S11_004049</name>
</gene>
<dbReference type="InterPro" id="IPR028359">
    <property type="entry name" value="UDP_ManNAc/GlcNAc_DH"/>
</dbReference>
<evidence type="ECO:0000313" key="5">
    <source>
        <dbReference type="EMBL" id="MDQ0168097.1"/>
    </source>
</evidence>
<dbReference type="InterPro" id="IPR014027">
    <property type="entry name" value="UDP-Glc/GDP-Man_DH_C"/>
</dbReference>
<evidence type="ECO:0000313" key="6">
    <source>
        <dbReference type="Proteomes" id="UP001235840"/>
    </source>
</evidence>
<dbReference type="Pfam" id="PF00984">
    <property type="entry name" value="UDPG_MGDP_dh"/>
    <property type="match status" value="1"/>
</dbReference>
<evidence type="ECO:0000256" key="2">
    <source>
        <dbReference type="ARBA" id="ARBA00023027"/>
    </source>
</evidence>
<dbReference type="InterPro" id="IPR036220">
    <property type="entry name" value="UDP-Glc/GDP-Man_DH_C_sf"/>
</dbReference>